<evidence type="ECO:0000259" key="1">
    <source>
        <dbReference type="Pfam" id="PF00534"/>
    </source>
</evidence>
<dbReference type="PANTHER" id="PTHR12526">
    <property type="entry name" value="GLYCOSYLTRANSFERASE"/>
    <property type="match status" value="1"/>
</dbReference>
<dbReference type="PANTHER" id="PTHR12526:SF630">
    <property type="entry name" value="GLYCOSYLTRANSFERASE"/>
    <property type="match status" value="1"/>
</dbReference>
<sequence length="379" mass="41911">MKKICYVATIPAVVHAFLRGHIRAAAEKYDVTVVCNNADAHLLDGINARLILLPIERKASPWRDLMVLIQLMILFRRERFDLVHSIMPKTGLLSMLAAWAAGVPNRMHIFTGQVWATKQGWKRGSLKMFDRLIVLFANQILMDSPSQRDFLVSEGILPQGNGIVIGHGSICGVDADQFHPDAQVREKVRRELDVSLEQTIVLFLGRLNRDKGILDLAAAFVEIASKRTDAVLVLVGAEEDISFAYVQAICGAYGDRLRRVSFTTNPERYMAAADIFCLPSYREGFGQVIIEAGATEVPTVATCIYGVTDAVEDRKTGLLFSAGDVAGLTQSLLKLIDDRSLRHEMGTAARARALELFPSHKISEGMLALYGQLLTKRCD</sequence>
<dbReference type="InterPro" id="IPR028098">
    <property type="entry name" value="Glyco_trans_4-like_N"/>
</dbReference>
<dbReference type="RefSeq" id="WP_104422115.1">
    <property type="nucleotide sequence ID" value="NZ_PTIY01000001.1"/>
</dbReference>
<evidence type="ECO:0000259" key="2">
    <source>
        <dbReference type="Pfam" id="PF13579"/>
    </source>
</evidence>
<dbReference type="Gene3D" id="3.40.50.2000">
    <property type="entry name" value="Glycogen Phosphorylase B"/>
    <property type="match status" value="2"/>
</dbReference>
<gene>
    <name evidence="3" type="ORF">B0F88_101252</name>
</gene>
<dbReference type="InterPro" id="IPR001296">
    <property type="entry name" value="Glyco_trans_1"/>
</dbReference>
<name>A0A2S6H8A3_9GAMM</name>
<evidence type="ECO:0000313" key="4">
    <source>
        <dbReference type="Proteomes" id="UP000238071"/>
    </source>
</evidence>
<comment type="caution">
    <text evidence="3">The sequence shown here is derived from an EMBL/GenBank/DDBJ whole genome shotgun (WGS) entry which is preliminary data.</text>
</comment>
<protein>
    <submittedName>
        <fullName evidence="3">Glycosyltransferase involved in cell wall biosynthesis</fullName>
    </submittedName>
</protein>
<proteinExistence type="predicted"/>
<dbReference type="CDD" id="cd03808">
    <property type="entry name" value="GT4_CapM-like"/>
    <property type="match status" value="1"/>
</dbReference>
<feature type="domain" description="Glycosyl transferase family 1" evidence="1">
    <location>
        <begin position="185"/>
        <end position="351"/>
    </location>
</feature>
<dbReference type="AlphaFoldDB" id="A0A2S6H8A3"/>
<reference evidence="3 4" key="1">
    <citation type="submission" date="2018-02" db="EMBL/GenBank/DDBJ databases">
        <title>Subsurface microbial communities from deep shales in Ohio and West Virginia, USA.</title>
        <authorList>
            <person name="Wrighton K."/>
        </authorList>
    </citation>
    <scope>NUCLEOTIDE SEQUENCE [LARGE SCALE GENOMIC DNA]</scope>
    <source>
        <strain evidence="3 4">OWC-G53F</strain>
    </source>
</reference>
<feature type="domain" description="Glycosyltransferase subfamily 4-like N-terminal" evidence="2">
    <location>
        <begin position="25"/>
        <end position="159"/>
    </location>
</feature>
<dbReference type="SUPFAM" id="SSF53756">
    <property type="entry name" value="UDP-Glycosyltransferase/glycogen phosphorylase"/>
    <property type="match status" value="1"/>
</dbReference>
<keyword evidence="4" id="KW-1185">Reference proteome</keyword>
<dbReference type="Proteomes" id="UP000238071">
    <property type="component" value="Unassembled WGS sequence"/>
</dbReference>
<keyword evidence="3" id="KW-0808">Transferase</keyword>
<dbReference type="GO" id="GO:1901135">
    <property type="term" value="P:carbohydrate derivative metabolic process"/>
    <property type="evidence" value="ECO:0007669"/>
    <property type="project" value="UniProtKB-ARBA"/>
</dbReference>
<dbReference type="EMBL" id="PTIY01000001">
    <property type="protein sequence ID" value="PPK73722.1"/>
    <property type="molecule type" value="Genomic_DNA"/>
</dbReference>
<dbReference type="Pfam" id="PF13579">
    <property type="entry name" value="Glyco_trans_4_4"/>
    <property type="match status" value="1"/>
</dbReference>
<evidence type="ECO:0000313" key="3">
    <source>
        <dbReference type="EMBL" id="PPK73722.1"/>
    </source>
</evidence>
<dbReference type="OrthoDB" id="9775208at2"/>
<accession>A0A2S6H8A3</accession>
<dbReference type="GO" id="GO:0016757">
    <property type="term" value="F:glycosyltransferase activity"/>
    <property type="evidence" value="ECO:0007669"/>
    <property type="project" value="InterPro"/>
</dbReference>
<dbReference type="Pfam" id="PF00534">
    <property type="entry name" value="Glycos_transf_1"/>
    <property type="match status" value="1"/>
</dbReference>
<organism evidence="3 4">
    <name type="scientific">Methylobacter tundripaludum</name>
    <dbReference type="NCBI Taxonomy" id="173365"/>
    <lineage>
        <taxon>Bacteria</taxon>
        <taxon>Pseudomonadati</taxon>
        <taxon>Pseudomonadota</taxon>
        <taxon>Gammaproteobacteria</taxon>
        <taxon>Methylococcales</taxon>
        <taxon>Methylococcaceae</taxon>
        <taxon>Methylobacter</taxon>
    </lineage>
</organism>